<evidence type="ECO:0000256" key="1">
    <source>
        <dbReference type="ARBA" id="ARBA00002526"/>
    </source>
</evidence>
<keyword evidence="14" id="KW-1185">Reference proteome</keyword>
<evidence type="ECO:0000256" key="2">
    <source>
        <dbReference type="ARBA" id="ARBA00004874"/>
    </source>
</evidence>
<comment type="subunit">
    <text evidence="10">Homodimer.</text>
</comment>
<dbReference type="PANTHER" id="PTHR11811">
    <property type="entry name" value="6-PHOSPHOGLUCONATE DEHYDROGENASE"/>
    <property type="match status" value="1"/>
</dbReference>
<accession>A0ABY4SXH1</accession>
<evidence type="ECO:0000256" key="8">
    <source>
        <dbReference type="ARBA" id="ARBA00023126"/>
    </source>
</evidence>
<evidence type="ECO:0000256" key="3">
    <source>
        <dbReference type="ARBA" id="ARBA00008419"/>
    </source>
</evidence>
<dbReference type="InterPro" id="IPR013328">
    <property type="entry name" value="6PGD_dom2"/>
</dbReference>
<comment type="similarity">
    <text evidence="3 10 11">Belongs to the 6-phosphogluconate dehydrogenase family.</text>
</comment>
<comment type="function">
    <text evidence="1 10">Catalyzes the oxidative decarboxylation of 6-phosphogluconate to ribulose 5-phosphate and CO(2), with concomitant reduction of NADP to NADPH.</text>
</comment>
<evidence type="ECO:0000256" key="11">
    <source>
        <dbReference type="RuleBase" id="RU000485"/>
    </source>
</evidence>
<sequence>MSEQPNIGVIGMGVMGSNLALNIASKEYYVAIYNRSKSRTDKIIANNCNKNILPSYSIEDFVLSLVKPRIIFIMITSGIYVDNVIKELSAYISPGDVLIDGGNSFYKDTMRRSLALLKKGIDFMGLGISGGESGALYGPSLMPGGEFHAYKKVQKVLTNIAACIDNEPCVTYLGPNGAGHYVKMVHNGIEYGEMQIISEIYFLLKNVFHVTYDNLGEIFHHWNQGELNSYLLEITSRIFLKKDMDNCNIVDYVLDIADSKGTGSWMVQDACNLQVASNIIAESVFSRYVSMLKEQRLTASNILSGPEKQKISPELRLLYIEKARKALYLGKIILYAQAFHQLAIASNKYNWNLNFKKIAKIFRAGCIIRSKFLQRIIDIYSQNPDINNLMLAPYCTTIINNYQNMLREIVIFGIKNGIAMPALSAVISYYDSYRSKVLPANLIQAQRDCFGAHTYARSDRPGVFHTCWLK</sequence>
<evidence type="ECO:0000256" key="5">
    <source>
        <dbReference type="ARBA" id="ARBA00018193"/>
    </source>
</evidence>
<dbReference type="Pfam" id="PF03446">
    <property type="entry name" value="NAD_binding_2"/>
    <property type="match status" value="1"/>
</dbReference>
<dbReference type="RefSeq" id="WP_250223094.1">
    <property type="nucleotide sequence ID" value="NZ_CP097762.1"/>
</dbReference>
<dbReference type="InterPro" id="IPR006114">
    <property type="entry name" value="6PGDH_C"/>
</dbReference>
<keyword evidence="10 11" id="KW-0521">NADP</keyword>
<keyword evidence="8 10" id="KW-0570">Pentose shunt</keyword>
<evidence type="ECO:0000313" key="13">
    <source>
        <dbReference type="EMBL" id="URJ24963.1"/>
    </source>
</evidence>
<feature type="domain" description="6-phosphogluconate dehydrogenase C-terminal" evidence="12">
    <location>
        <begin position="179"/>
        <end position="469"/>
    </location>
</feature>
<dbReference type="InterPro" id="IPR036291">
    <property type="entry name" value="NAD(P)-bd_dom_sf"/>
</dbReference>
<dbReference type="InterPro" id="IPR006115">
    <property type="entry name" value="6PGDH_NADP-bd"/>
</dbReference>
<dbReference type="Proteomes" id="UP001056834">
    <property type="component" value="Chromosome"/>
</dbReference>
<protein>
    <recommendedName>
        <fullName evidence="5 10">6-phosphogluconate dehydrogenase, decarboxylating</fullName>
        <ecNumber evidence="4 10">1.1.1.44</ecNumber>
    </recommendedName>
</protein>
<gene>
    <name evidence="13" type="primary">gndA</name>
    <name evidence="13" type="ORF">M9405_02275</name>
</gene>
<evidence type="ECO:0000256" key="10">
    <source>
        <dbReference type="PIRNR" id="PIRNR000109"/>
    </source>
</evidence>
<name>A0ABY4SXH1_9ENTR</name>
<evidence type="ECO:0000256" key="7">
    <source>
        <dbReference type="ARBA" id="ARBA00023064"/>
    </source>
</evidence>
<reference evidence="13" key="1">
    <citation type="submission" date="2022-05" db="EMBL/GenBank/DDBJ databases">
        <title>Impact of host demography and evolutionary history on endosymbiont molecular evolution: a test in carpenter ants (Genus Camponotus) and their Blochmannia endosymbionts.</title>
        <authorList>
            <person name="Manthey J.D."/>
            <person name="Giron J.C."/>
            <person name="Hruska J.P."/>
        </authorList>
    </citation>
    <scope>NUCLEOTIDE SEQUENCE</scope>
    <source>
        <strain evidence="13">C-006</strain>
    </source>
</reference>
<comment type="catalytic activity">
    <reaction evidence="9 10 11">
        <text>6-phospho-D-gluconate + NADP(+) = D-ribulose 5-phosphate + CO2 + NADPH</text>
        <dbReference type="Rhea" id="RHEA:10116"/>
        <dbReference type="ChEBI" id="CHEBI:16526"/>
        <dbReference type="ChEBI" id="CHEBI:57783"/>
        <dbReference type="ChEBI" id="CHEBI:58121"/>
        <dbReference type="ChEBI" id="CHEBI:58349"/>
        <dbReference type="ChEBI" id="CHEBI:58759"/>
        <dbReference type="EC" id="1.1.1.44"/>
    </reaction>
</comment>
<dbReference type="EMBL" id="CP097762">
    <property type="protein sequence ID" value="URJ24963.1"/>
    <property type="molecule type" value="Genomic_DNA"/>
</dbReference>
<dbReference type="SUPFAM" id="SSF51735">
    <property type="entry name" value="NAD(P)-binding Rossmann-fold domains"/>
    <property type="match status" value="1"/>
</dbReference>
<keyword evidence="6 10" id="KW-0560">Oxidoreductase</keyword>
<evidence type="ECO:0000259" key="12">
    <source>
        <dbReference type="SMART" id="SM01350"/>
    </source>
</evidence>
<dbReference type="InterPro" id="IPR006113">
    <property type="entry name" value="6PGDH_Gnd/GntZ"/>
</dbReference>
<dbReference type="Gene3D" id="1.20.5.320">
    <property type="entry name" value="6-Phosphogluconate Dehydrogenase, domain 3"/>
    <property type="match status" value="1"/>
</dbReference>
<dbReference type="Gene3D" id="1.10.1040.10">
    <property type="entry name" value="N-(1-d-carboxylethyl)-l-norvaline Dehydrogenase, domain 2"/>
    <property type="match status" value="1"/>
</dbReference>
<dbReference type="GO" id="GO:0004616">
    <property type="term" value="F:phosphogluconate dehydrogenase (decarboxylating) activity"/>
    <property type="evidence" value="ECO:0007669"/>
    <property type="project" value="UniProtKB-EC"/>
</dbReference>
<dbReference type="EC" id="1.1.1.44" evidence="4 10"/>
<dbReference type="PIRSF" id="PIRSF000109">
    <property type="entry name" value="6PGD"/>
    <property type="match status" value="1"/>
</dbReference>
<dbReference type="PRINTS" id="PR00076">
    <property type="entry name" value="6PGDHDRGNASE"/>
</dbReference>
<evidence type="ECO:0000256" key="4">
    <source>
        <dbReference type="ARBA" id="ARBA00013011"/>
    </source>
</evidence>
<dbReference type="Pfam" id="PF00393">
    <property type="entry name" value="6PGD"/>
    <property type="match status" value="1"/>
</dbReference>
<evidence type="ECO:0000313" key="14">
    <source>
        <dbReference type="Proteomes" id="UP001056834"/>
    </source>
</evidence>
<organism evidence="13 14">
    <name type="scientific">Candidatus Blochmannia ocreatus</name>
    <name type="common">nom. nud.</name>
    <dbReference type="NCBI Taxonomy" id="251538"/>
    <lineage>
        <taxon>Bacteria</taxon>
        <taxon>Pseudomonadati</taxon>
        <taxon>Pseudomonadota</taxon>
        <taxon>Gammaproteobacteria</taxon>
        <taxon>Enterobacterales</taxon>
        <taxon>Enterobacteriaceae</taxon>
        <taxon>ant endosymbionts</taxon>
        <taxon>Candidatus Blochmanniella</taxon>
    </lineage>
</organism>
<dbReference type="NCBIfam" id="NF006765">
    <property type="entry name" value="PRK09287.1"/>
    <property type="match status" value="1"/>
</dbReference>
<proteinExistence type="inferred from homology"/>
<keyword evidence="7 11" id="KW-0311">Gluconate utilization</keyword>
<dbReference type="InterPro" id="IPR008927">
    <property type="entry name" value="6-PGluconate_DH-like_C_sf"/>
</dbReference>
<dbReference type="InterPro" id="IPR006183">
    <property type="entry name" value="Pgluconate_DH"/>
</dbReference>
<dbReference type="SUPFAM" id="SSF48179">
    <property type="entry name" value="6-phosphogluconate dehydrogenase C-terminal domain-like"/>
    <property type="match status" value="1"/>
</dbReference>
<dbReference type="NCBIfam" id="TIGR00873">
    <property type="entry name" value="gnd"/>
    <property type="match status" value="1"/>
</dbReference>
<dbReference type="SMART" id="SM01350">
    <property type="entry name" value="6PGD"/>
    <property type="match status" value="1"/>
</dbReference>
<evidence type="ECO:0000256" key="9">
    <source>
        <dbReference type="ARBA" id="ARBA00048640"/>
    </source>
</evidence>
<comment type="pathway">
    <text evidence="2 10 11">Carbohydrate degradation; pentose phosphate pathway; D-ribulose 5-phosphate from D-glucose 6-phosphate (oxidative stage): step 3/3.</text>
</comment>
<dbReference type="Gene3D" id="3.40.50.720">
    <property type="entry name" value="NAD(P)-binding Rossmann-like Domain"/>
    <property type="match status" value="1"/>
</dbReference>
<evidence type="ECO:0000256" key="6">
    <source>
        <dbReference type="ARBA" id="ARBA00023002"/>
    </source>
</evidence>